<evidence type="ECO:0000256" key="3">
    <source>
        <dbReference type="ARBA" id="ARBA00022448"/>
    </source>
</evidence>
<dbReference type="FunFam" id="1.10.1000.11:FF:000003">
    <property type="entry name" value="Brefeldin A-inhibited guanine nucleotide-exchange protein 1"/>
    <property type="match status" value="1"/>
</dbReference>
<dbReference type="InterPro" id="IPR015403">
    <property type="entry name" value="Mon2/Sec7/BIG1-like_HDS"/>
</dbReference>
<dbReference type="InterPro" id="IPR000904">
    <property type="entry name" value="Sec7_dom"/>
</dbReference>
<dbReference type="PROSITE" id="PS50190">
    <property type="entry name" value="SEC7"/>
    <property type="match status" value="1"/>
</dbReference>
<dbReference type="Gene3D" id="1.10.1000.11">
    <property type="entry name" value="Arf Nucleotide-binding Site Opener,domain 2"/>
    <property type="match status" value="1"/>
</dbReference>
<keyword evidence="10" id="KW-1185">Reference proteome</keyword>
<evidence type="ECO:0000256" key="2">
    <source>
        <dbReference type="ARBA" id="ARBA00004514"/>
    </source>
</evidence>
<dbReference type="InterPro" id="IPR032629">
    <property type="entry name" value="DCB_dom"/>
</dbReference>
<dbReference type="PANTHER" id="PTHR10663">
    <property type="entry name" value="GUANYL-NUCLEOTIDE EXCHANGE FACTOR"/>
    <property type="match status" value="1"/>
</dbReference>
<feature type="compositionally biased region" description="Basic and acidic residues" evidence="7">
    <location>
        <begin position="456"/>
        <end position="468"/>
    </location>
</feature>
<dbReference type="Pfam" id="PF12783">
    <property type="entry name" value="Sec7-like_HUS"/>
    <property type="match status" value="1"/>
</dbReference>
<dbReference type="EMBL" id="JALJOR010000001">
    <property type="protein sequence ID" value="KAK9829453.1"/>
    <property type="molecule type" value="Genomic_DNA"/>
</dbReference>
<feature type="domain" description="SEC7" evidence="8">
    <location>
        <begin position="871"/>
        <end position="1058"/>
    </location>
</feature>
<keyword evidence="3" id="KW-0813">Transport</keyword>
<dbReference type="CDD" id="cd00171">
    <property type="entry name" value="Sec7"/>
    <property type="match status" value="1"/>
</dbReference>
<feature type="compositionally biased region" description="Low complexity" evidence="7">
    <location>
        <begin position="107"/>
        <end position="116"/>
    </location>
</feature>
<dbReference type="Pfam" id="PF16206">
    <property type="entry name" value="Mon2_C"/>
    <property type="match status" value="1"/>
</dbReference>
<feature type="region of interest" description="Disordered" evidence="7">
    <location>
        <begin position="1592"/>
        <end position="1647"/>
    </location>
</feature>
<feature type="region of interest" description="Disordered" evidence="7">
    <location>
        <begin position="262"/>
        <end position="292"/>
    </location>
</feature>
<feature type="region of interest" description="Disordered" evidence="7">
    <location>
        <begin position="75"/>
        <end position="124"/>
    </location>
</feature>
<dbReference type="InterPro" id="IPR046455">
    <property type="entry name" value="Sec7/BIG1-like_C"/>
</dbReference>
<evidence type="ECO:0000256" key="1">
    <source>
        <dbReference type="ARBA" id="ARBA00004370"/>
    </source>
</evidence>
<dbReference type="Pfam" id="PF09324">
    <property type="entry name" value="Sec7-like_HDS"/>
    <property type="match status" value="1"/>
</dbReference>
<dbReference type="InterPro" id="IPR032691">
    <property type="entry name" value="Mon2/Sec7/BIG1-like_HUS"/>
</dbReference>
<keyword evidence="5" id="KW-0653">Protein transport</keyword>
<dbReference type="GO" id="GO:0005802">
    <property type="term" value="C:trans-Golgi network"/>
    <property type="evidence" value="ECO:0007669"/>
    <property type="project" value="TreeGrafter"/>
</dbReference>
<evidence type="ECO:0000256" key="6">
    <source>
        <dbReference type="ARBA" id="ARBA00023136"/>
    </source>
</evidence>
<evidence type="ECO:0000313" key="9">
    <source>
        <dbReference type="EMBL" id="KAK9829453.1"/>
    </source>
</evidence>
<feature type="region of interest" description="Disordered" evidence="7">
    <location>
        <begin position="514"/>
        <end position="539"/>
    </location>
</feature>
<dbReference type="FunFam" id="1.10.220.20:FF:000002">
    <property type="entry name" value="Brefeldin A-inhibited guanine nucleotide-exchange protein 1"/>
    <property type="match status" value="1"/>
</dbReference>
<dbReference type="Pfam" id="PF01369">
    <property type="entry name" value="Sec7"/>
    <property type="match status" value="1"/>
</dbReference>
<dbReference type="PANTHER" id="PTHR10663:SF375">
    <property type="entry name" value="LD29171P"/>
    <property type="match status" value="1"/>
</dbReference>
<feature type="region of interest" description="Disordered" evidence="7">
    <location>
        <begin position="810"/>
        <end position="837"/>
    </location>
</feature>
<organism evidence="9 10">
    <name type="scientific">[Myrmecia] bisecta</name>
    <dbReference type="NCBI Taxonomy" id="41462"/>
    <lineage>
        <taxon>Eukaryota</taxon>
        <taxon>Viridiplantae</taxon>
        <taxon>Chlorophyta</taxon>
        <taxon>core chlorophytes</taxon>
        <taxon>Trebouxiophyceae</taxon>
        <taxon>Trebouxiales</taxon>
        <taxon>Trebouxiaceae</taxon>
        <taxon>Myrmecia</taxon>
    </lineage>
</organism>
<dbReference type="GO" id="GO:0016020">
    <property type="term" value="C:membrane"/>
    <property type="evidence" value="ECO:0007669"/>
    <property type="project" value="UniProtKB-SubCell"/>
</dbReference>
<reference evidence="9 10" key="1">
    <citation type="journal article" date="2024" name="Nat. Commun.">
        <title>Phylogenomics reveals the evolutionary origins of lichenization in chlorophyte algae.</title>
        <authorList>
            <person name="Puginier C."/>
            <person name="Libourel C."/>
            <person name="Otte J."/>
            <person name="Skaloud P."/>
            <person name="Haon M."/>
            <person name="Grisel S."/>
            <person name="Petersen M."/>
            <person name="Berrin J.G."/>
            <person name="Delaux P.M."/>
            <person name="Dal Grande F."/>
            <person name="Keller J."/>
        </authorList>
    </citation>
    <scope>NUCLEOTIDE SEQUENCE [LARGE SCALE GENOMIC DNA]</scope>
    <source>
        <strain evidence="9 10">SAG 2043</strain>
    </source>
</reference>
<evidence type="ECO:0000259" key="8">
    <source>
        <dbReference type="PROSITE" id="PS50190"/>
    </source>
</evidence>
<evidence type="ECO:0000256" key="4">
    <source>
        <dbReference type="ARBA" id="ARBA00022490"/>
    </source>
</evidence>
<gene>
    <name evidence="9" type="ORF">WJX72_005963</name>
</gene>
<feature type="region of interest" description="Disordered" evidence="7">
    <location>
        <begin position="1840"/>
        <end position="1867"/>
    </location>
</feature>
<name>A0AAW1R7D8_9CHLO</name>
<keyword evidence="6" id="KW-0472">Membrane</keyword>
<dbReference type="Gene3D" id="1.10.220.20">
    <property type="match status" value="1"/>
</dbReference>
<dbReference type="GO" id="GO:0015031">
    <property type="term" value="P:protein transport"/>
    <property type="evidence" value="ECO:0007669"/>
    <property type="project" value="UniProtKB-KW"/>
</dbReference>
<evidence type="ECO:0000313" key="10">
    <source>
        <dbReference type="Proteomes" id="UP001489004"/>
    </source>
</evidence>
<feature type="compositionally biased region" description="Low complexity" evidence="7">
    <location>
        <begin position="85"/>
        <end position="99"/>
    </location>
</feature>
<dbReference type="Pfam" id="PF20252">
    <property type="entry name" value="BIG2_C"/>
    <property type="match status" value="1"/>
</dbReference>
<accession>A0AAW1R7D8</accession>
<evidence type="ECO:0000256" key="5">
    <source>
        <dbReference type="ARBA" id="ARBA00022927"/>
    </source>
</evidence>
<dbReference type="GO" id="GO:0005829">
    <property type="term" value="C:cytosol"/>
    <property type="evidence" value="ECO:0007669"/>
    <property type="project" value="UniProtKB-SubCell"/>
</dbReference>
<dbReference type="SUPFAM" id="SSF48371">
    <property type="entry name" value="ARM repeat"/>
    <property type="match status" value="1"/>
</dbReference>
<dbReference type="InterPro" id="IPR023394">
    <property type="entry name" value="Sec7_C_sf"/>
</dbReference>
<dbReference type="InterPro" id="IPR035999">
    <property type="entry name" value="Sec7_dom_sf"/>
</dbReference>
<feature type="region of interest" description="Disordered" evidence="7">
    <location>
        <begin position="437"/>
        <end position="502"/>
    </location>
</feature>
<sequence length="2035" mass="220494">MTWLQPTSTAHRRGSREIVGPCLEKICDAASGRKYLKLRHEAKSFLSKLDDALRPPSAEELQYVRRLASLRADPSRVMSRQGNGSLAASVSPAEPAPSVGGPGGAADAGASQAGEALDSEDAAGQEAGSVQVVVRVGADGDQVKLSLATSPAERPAEPQDVSAGSAVLEHAASGIAVALPEPADALSGFAPSGVQEAAEDDISQLEGPVYRGTIRLASAQELLEILRMAVETRKVQLVDIALDCIQKLLAHQHLAGPVYTISHKRDTGSSAGRRKARPTDEDDELEQGGSEAMPPQAQAVELLCRCDDIPDDGIELRILKGLLTAVTSSSINVHGQALLLAVRTCYNIFLMSRSEVNQTTAKASLTQMLNVVFQRMEAGSEHVHVAPIMVSDVLGLPSTDSSSMSAFVQAFLHEVVTAVDAATFGYRAEGIQAGLDDAFIPPPPSASSHGYVTEQDSPHSPDREHIEWRPSPSPARSSANDLSGAGQPNSPVPAQPGNETTASAAAGPMLQLPSETGSAEAEPGFPVDTSAAATPLHAPGRPHLLTVQTVLQKDAFLVFRALCKLSIRTSESSSGTDVTAVRGKVLALELLKILLENSGPVFRQSEKFVSAIKQYLCLSLLKNAASTIPQALALSCSIFYTLMTKFRTSLKAEIGVFFPMIMLRAIEPAAAGTTPNAAGPGGVVGAVDVGHKAVVMRCLEAQCENGQLLVDLFVNYDCDLEGANLYERLVVALVRIAQGNQEPDTSAQAAVDEAALRRAALQCLVNILRSLVEWYTLSTPSVAAPAMDTAVEPATADHDAVQKWETLTSTNTAAGEVSTEAPGEVPEPGSPGRPPLKREISERSYMAALASVDGELPQQLRDADSAREAAMLESWKAYKKGFHEGVTLFNKKPKKGIAFMQEQGMLGRSGEDVAKFLAKTAGLNKTLIGEYLGEREDFCLKVMHCYVDAMDFEGAEFDAAIRTFLNGFRLPGEAQKIDRLMEKFAERYVHCNAEAFKSADVAYVLAYSVIMLNTDAHNPQVKVKMSKQDFLRNNRGINDGGDLDEEYMTSLYDRIVNNEIKMKDSGLEAALAAHSKAAAGGGAGGGWMDTILNLIPGRKQQASNEPSDDSIRRTHEYLRERAKGQTFFEATEGETVRPMLDVSWAPMLGAFSVLFEEYNEGTVVNLCLAGFVAAIRITCLLGMGMLRNTFVTSVARFTMLHAPAAMHVKNAKAFRALLVVADENGNHLHDVWQEVLRCVSRFELLQQVYAGGPTDAALFAQPLPESPSGAVGKLRSRFLGGLKTGGSGRAAMPDSFTSIHDAPLHHPGPKAHKSTKGDADAMAAPPEAVLREIDAQELNRMFVRSDRLDSEAIVEFVRALCAAAREELQPVASPRIYSMTKIVEVAHFNMNRIRLVWGRIWAVLSDFFVEVGCHRNLQVAIHAVDSLRQLAMKFLERDELANYTFQNDFLKPFVVVMRQSKAVEIRELIIRCVSQMVLARVANVKSGWKSMFMVFTTAANDEQQTIVRLAFETIEKIVREHFDYITETEITTFTDCVNCLIAFTNNPHSLDVSLNAIAFLRFCAMKLAEGAIGDVEELPEGTQQVDANTFRIRPTAYEPDSESMAGSRRSTWDGEPSSTAPPLPAPASNGALHAPGVAEGDSGQKKGLQFSDKDEHMYFWFPLLAGLSELTFDPRPDIRYSALEVLFDTLKFHGAAFTLPFWTRIFDSVLLPIFDHVRAEVTDTTTFTDEKRRTEVEAWLYETCTQCLQHMVDVVVQFYPVVQPLLGRMLDLLSSFIRRTHQSLAAVGVAALVRLLTSAGSQMSSTVWQEAIAMLAHAVSDTRPHVAELLAPASRRASHLGDAGEVSPSSHSPSHLQHAFNSEGRPTFSLAEGAGARRLTEAEDHVAEARMLVDPPLLRLESEACHAYLSMLLHLQADAPAELQEVAEVEARLFALCTATLERFQASGPHVDPAGPDDVHINLASQKEEFGARSPLTVATLRALLAYPDQAFRAHLKSLFPLLTQLISCQHAPPEVQRTLSDLFAMRIGPLLQGA</sequence>
<dbReference type="GO" id="GO:0005085">
    <property type="term" value="F:guanyl-nucleotide exchange factor activity"/>
    <property type="evidence" value="ECO:0007669"/>
    <property type="project" value="InterPro"/>
</dbReference>
<dbReference type="Pfam" id="PF16213">
    <property type="entry name" value="DCB"/>
    <property type="match status" value="1"/>
</dbReference>
<keyword evidence="4" id="KW-0963">Cytoplasm</keyword>
<comment type="subcellular location">
    <subcellularLocation>
        <location evidence="2">Cytoplasm</location>
        <location evidence="2">Cytosol</location>
    </subcellularLocation>
    <subcellularLocation>
        <location evidence="1">Membrane</location>
    </subcellularLocation>
</comment>
<dbReference type="SUPFAM" id="SSF48425">
    <property type="entry name" value="Sec7 domain"/>
    <property type="match status" value="1"/>
</dbReference>
<dbReference type="SMART" id="SM00222">
    <property type="entry name" value="Sec7"/>
    <property type="match status" value="1"/>
</dbReference>
<dbReference type="InterPro" id="IPR016024">
    <property type="entry name" value="ARM-type_fold"/>
</dbReference>
<evidence type="ECO:0000256" key="7">
    <source>
        <dbReference type="SAM" id="MobiDB-lite"/>
    </source>
</evidence>
<protein>
    <recommendedName>
        <fullName evidence="8">SEC7 domain-containing protein</fullName>
    </recommendedName>
</protein>
<dbReference type="Proteomes" id="UP001489004">
    <property type="component" value="Unassembled WGS sequence"/>
</dbReference>
<comment type="caution">
    <text evidence="9">The sequence shown here is derived from an EMBL/GenBank/DDBJ whole genome shotgun (WGS) entry which is preliminary data.</text>
</comment>
<dbReference type="InterPro" id="IPR032817">
    <property type="entry name" value="Mon2_C"/>
</dbReference>
<proteinExistence type="predicted"/>
<dbReference type="GO" id="GO:0032012">
    <property type="term" value="P:regulation of ARF protein signal transduction"/>
    <property type="evidence" value="ECO:0007669"/>
    <property type="project" value="InterPro"/>
</dbReference>